<dbReference type="KEGG" id="ote:Oter_3019"/>
<evidence type="ECO:0000313" key="1">
    <source>
        <dbReference type="EMBL" id="ACB76299.1"/>
    </source>
</evidence>
<organism evidence="1 2">
    <name type="scientific">Opitutus terrae (strain DSM 11246 / JCM 15787 / PB90-1)</name>
    <dbReference type="NCBI Taxonomy" id="452637"/>
    <lineage>
        <taxon>Bacteria</taxon>
        <taxon>Pseudomonadati</taxon>
        <taxon>Verrucomicrobiota</taxon>
        <taxon>Opitutia</taxon>
        <taxon>Opitutales</taxon>
        <taxon>Opitutaceae</taxon>
        <taxon>Opitutus</taxon>
    </lineage>
</organism>
<keyword evidence="2" id="KW-1185">Reference proteome</keyword>
<protein>
    <submittedName>
        <fullName evidence="1">Uncharacterized protein</fullName>
    </submittedName>
</protein>
<dbReference type="EMBL" id="CP001032">
    <property type="protein sequence ID" value="ACB76299.1"/>
    <property type="molecule type" value="Genomic_DNA"/>
</dbReference>
<sequence>MPHDFSGFIHSVLEQIELSPTGELPLTPAYQDALKQLYASRQVFAHADHKGGHVTARSLARLPVFCANNLAAFVAGEIAAEALESNASIFDRYVQSLPAAIRSVAESRRVLAIGKPIHHRPKHDGVIVHDPLHTVFLVPGAGPHPGLPGNYLYGAVYHAGVDESTGAWRVEVRDSDRGLAAANVPAKADAMTMLQDVLASAPFHLEELEAFGLTIT</sequence>
<dbReference type="HOGENOM" id="CLU_1314376_0_0_0"/>
<dbReference type="AlphaFoldDB" id="B1ZYX6"/>
<dbReference type="RefSeq" id="WP_012375828.1">
    <property type="nucleotide sequence ID" value="NC_010571.1"/>
</dbReference>
<proteinExistence type="predicted"/>
<accession>B1ZYX6</accession>
<gene>
    <name evidence="1" type="ordered locus">Oter_3019</name>
</gene>
<dbReference type="Proteomes" id="UP000007013">
    <property type="component" value="Chromosome"/>
</dbReference>
<evidence type="ECO:0000313" key="2">
    <source>
        <dbReference type="Proteomes" id="UP000007013"/>
    </source>
</evidence>
<dbReference type="eggNOG" id="ENOG50303R4">
    <property type="taxonomic scope" value="Bacteria"/>
</dbReference>
<dbReference type="OrthoDB" id="188589at2"/>
<name>B1ZYX6_OPITP</name>
<reference evidence="1 2" key="1">
    <citation type="journal article" date="2011" name="J. Bacteriol.">
        <title>Genome sequence of the verrucomicrobium Opitutus terrae PB90-1, an abundant inhabitant of rice paddy soil ecosystems.</title>
        <authorList>
            <person name="van Passel M.W."/>
            <person name="Kant R."/>
            <person name="Palva A."/>
            <person name="Copeland A."/>
            <person name="Lucas S."/>
            <person name="Lapidus A."/>
            <person name="Glavina del Rio T."/>
            <person name="Pitluck S."/>
            <person name="Goltsman E."/>
            <person name="Clum A."/>
            <person name="Sun H."/>
            <person name="Schmutz J."/>
            <person name="Larimer F.W."/>
            <person name="Land M.L."/>
            <person name="Hauser L."/>
            <person name="Kyrpides N."/>
            <person name="Mikhailova N."/>
            <person name="Richardson P.P."/>
            <person name="Janssen P.H."/>
            <person name="de Vos W.M."/>
            <person name="Smidt H."/>
        </authorList>
    </citation>
    <scope>NUCLEOTIDE SEQUENCE [LARGE SCALE GENOMIC DNA]</scope>
    <source>
        <strain evidence="2">DSM 11246 / JCM 15787 / PB90-1</strain>
    </source>
</reference>